<comment type="caution">
    <text evidence="2">The sequence shown here is derived from an EMBL/GenBank/DDBJ whole genome shotgun (WGS) entry which is preliminary data.</text>
</comment>
<dbReference type="PROSITE" id="PS51257">
    <property type="entry name" value="PROKAR_LIPOPROTEIN"/>
    <property type="match status" value="1"/>
</dbReference>
<reference evidence="2 3" key="1">
    <citation type="submission" date="2021-04" db="EMBL/GenBank/DDBJ databases">
        <title>Chitinophaga sp. nov., isolated from the rhizosphere soil.</title>
        <authorList>
            <person name="He S."/>
        </authorList>
    </citation>
    <scope>NUCLEOTIDE SEQUENCE [LARGE SCALE GENOMIC DNA]</scope>
    <source>
        <strain evidence="2 3">2R12</strain>
    </source>
</reference>
<dbReference type="Pfam" id="PF14344">
    <property type="entry name" value="DUF4397"/>
    <property type="match status" value="1"/>
</dbReference>
<evidence type="ECO:0000313" key="3">
    <source>
        <dbReference type="Proteomes" id="UP000676386"/>
    </source>
</evidence>
<organism evidence="2 3">
    <name type="scientific">Chitinophaga hostae</name>
    <dbReference type="NCBI Taxonomy" id="2831022"/>
    <lineage>
        <taxon>Bacteria</taxon>
        <taxon>Pseudomonadati</taxon>
        <taxon>Bacteroidota</taxon>
        <taxon>Chitinophagia</taxon>
        <taxon>Chitinophagales</taxon>
        <taxon>Chitinophagaceae</taxon>
        <taxon>Chitinophaga</taxon>
    </lineage>
</organism>
<sequence length="250" mass="27154">MLTKKNRVWAVVALLTGVIGFSSCLKNDSNITPQRPMAQIIIKNASTTALSVAPIFYDNDQKISDSTIKFDFIARYSVYGGPHKFDLKKKGADSLISTTGIYNIDSTQYYTYLTWGTNPVVSALIKTDQTNYTTSKIGIRFLNLSANAGPVDVYIGSENGEKIDSNRTPFTQSQIGGASTFQLFSNFSINNQITITEAGTKTKIANISLSSQTSGVTSFVPGNFYTIYLAGTKGSNGADKPVVNAFYSLY</sequence>
<protein>
    <submittedName>
        <fullName evidence="2">DUF4397 domain-containing protein</fullName>
    </submittedName>
</protein>
<evidence type="ECO:0000259" key="1">
    <source>
        <dbReference type="Pfam" id="PF14344"/>
    </source>
</evidence>
<accession>A0ABS5IXE2</accession>
<evidence type="ECO:0000313" key="2">
    <source>
        <dbReference type="EMBL" id="MBS0027441.1"/>
    </source>
</evidence>
<dbReference type="RefSeq" id="WP_211972532.1">
    <property type="nucleotide sequence ID" value="NZ_CBFHAM010000006.1"/>
</dbReference>
<keyword evidence="3" id="KW-1185">Reference proteome</keyword>
<name>A0ABS5IXE2_9BACT</name>
<gene>
    <name evidence="2" type="ORF">KE626_08990</name>
</gene>
<feature type="domain" description="DUF4397" evidence="1">
    <location>
        <begin position="39"/>
        <end position="154"/>
    </location>
</feature>
<dbReference type="InterPro" id="IPR025510">
    <property type="entry name" value="DUF4397"/>
</dbReference>
<dbReference type="EMBL" id="JAGTXB010000003">
    <property type="protein sequence ID" value="MBS0027441.1"/>
    <property type="molecule type" value="Genomic_DNA"/>
</dbReference>
<dbReference type="Proteomes" id="UP000676386">
    <property type="component" value="Unassembled WGS sequence"/>
</dbReference>
<proteinExistence type="predicted"/>